<keyword evidence="6 10" id="KW-0812">Transmembrane</keyword>
<evidence type="ECO:0000256" key="7">
    <source>
        <dbReference type="ARBA" id="ARBA00022989"/>
    </source>
</evidence>
<dbReference type="Pfam" id="PF13176">
    <property type="entry name" value="TPR_7"/>
    <property type="match status" value="1"/>
</dbReference>
<reference evidence="12 13" key="1">
    <citation type="submission" date="2019-07" db="EMBL/GenBank/DDBJ databases">
        <title>Whole genome shotgun sequence of Thiobacillus plumbophilus NBRC 107929.</title>
        <authorList>
            <person name="Hosoyama A."/>
            <person name="Uohara A."/>
            <person name="Ohji S."/>
            <person name="Ichikawa N."/>
        </authorList>
    </citation>
    <scope>NUCLEOTIDE SEQUENCE [LARGE SCALE GENOMIC DNA]</scope>
    <source>
        <strain evidence="12 13">NBRC 107929</strain>
    </source>
</reference>
<dbReference type="Proteomes" id="UP000321337">
    <property type="component" value="Unassembled WGS sequence"/>
</dbReference>
<dbReference type="UniPathway" id="UPA00252"/>
<keyword evidence="4" id="KW-1003">Cell membrane</keyword>
<organism evidence="12 13">
    <name type="scientific">Sulfuriferula plumbiphila</name>
    <dbReference type="NCBI Taxonomy" id="171865"/>
    <lineage>
        <taxon>Bacteria</taxon>
        <taxon>Pseudomonadati</taxon>
        <taxon>Pseudomonadota</taxon>
        <taxon>Betaproteobacteria</taxon>
        <taxon>Nitrosomonadales</taxon>
        <taxon>Sulfuricellaceae</taxon>
        <taxon>Sulfuriferula</taxon>
    </lineage>
</organism>
<keyword evidence="8 10" id="KW-0472">Membrane</keyword>
<evidence type="ECO:0000313" key="13">
    <source>
        <dbReference type="Proteomes" id="UP000321337"/>
    </source>
</evidence>
<dbReference type="AlphaFoldDB" id="A0A512L9H3"/>
<evidence type="ECO:0000256" key="10">
    <source>
        <dbReference type="SAM" id="Phobius"/>
    </source>
</evidence>
<evidence type="ECO:0000256" key="4">
    <source>
        <dbReference type="ARBA" id="ARBA00022475"/>
    </source>
</evidence>
<evidence type="ECO:0000256" key="6">
    <source>
        <dbReference type="ARBA" id="ARBA00022692"/>
    </source>
</evidence>
<evidence type="ECO:0000313" key="12">
    <source>
        <dbReference type="EMBL" id="GEP31102.1"/>
    </source>
</evidence>
<keyword evidence="7 10" id="KW-1133">Transmembrane helix</keyword>
<feature type="domain" description="HemY N-terminal" evidence="11">
    <location>
        <begin position="26"/>
        <end position="130"/>
    </location>
</feature>
<dbReference type="InterPro" id="IPR005254">
    <property type="entry name" value="Heme_biosyn_assoc_TPR_pro"/>
</dbReference>
<dbReference type="NCBIfam" id="TIGR00540">
    <property type="entry name" value="TPR_hemY_coli"/>
    <property type="match status" value="1"/>
</dbReference>
<dbReference type="InterPro" id="IPR010817">
    <property type="entry name" value="HemY_N"/>
</dbReference>
<evidence type="ECO:0000256" key="1">
    <source>
        <dbReference type="ARBA" id="ARBA00002962"/>
    </source>
</evidence>
<dbReference type="GO" id="GO:0006779">
    <property type="term" value="P:porphyrin-containing compound biosynthetic process"/>
    <property type="evidence" value="ECO:0007669"/>
    <property type="project" value="UniProtKB-KW"/>
</dbReference>
<comment type="subcellular location">
    <subcellularLocation>
        <location evidence="2">Cell inner membrane</location>
        <topology evidence="2">Multi-pass membrane protein</topology>
    </subcellularLocation>
</comment>
<dbReference type="EMBL" id="BKAD01000024">
    <property type="protein sequence ID" value="GEP31102.1"/>
    <property type="molecule type" value="Genomic_DNA"/>
</dbReference>
<proteinExistence type="predicted"/>
<evidence type="ECO:0000256" key="5">
    <source>
        <dbReference type="ARBA" id="ARBA00022519"/>
    </source>
</evidence>
<gene>
    <name evidence="12" type="ORF">TPL01_22400</name>
</gene>
<dbReference type="OrthoDB" id="7053339at2"/>
<evidence type="ECO:0000256" key="9">
    <source>
        <dbReference type="ARBA" id="ARBA00023244"/>
    </source>
</evidence>
<dbReference type="GO" id="GO:0005886">
    <property type="term" value="C:plasma membrane"/>
    <property type="evidence" value="ECO:0007669"/>
    <property type="project" value="UniProtKB-SubCell"/>
</dbReference>
<protein>
    <submittedName>
        <fullName evidence="12">Heme biosynthesis protein HemY</fullName>
    </submittedName>
</protein>
<dbReference type="SUPFAM" id="SSF48452">
    <property type="entry name" value="TPR-like"/>
    <property type="match status" value="2"/>
</dbReference>
<comment type="pathway">
    <text evidence="3">Porphyrin-containing compound metabolism; protoheme biosynthesis.</text>
</comment>
<dbReference type="InterPro" id="IPR011990">
    <property type="entry name" value="TPR-like_helical_dom_sf"/>
</dbReference>
<dbReference type="GO" id="GO:0042168">
    <property type="term" value="P:heme metabolic process"/>
    <property type="evidence" value="ECO:0007669"/>
    <property type="project" value="InterPro"/>
</dbReference>
<accession>A0A512L9H3</accession>
<dbReference type="InterPro" id="IPR019734">
    <property type="entry name" value="TPR_rpt"/>
</dbReference>
<keyword evidence="13" id="KW-1185">Reference proteome</keyword>
<keyword evidence="5" id="KW-0997">Cell inner membrane</keyword>
<dbReference type="Pfam" id="PF07219">
    <property type="entry name" value="HemY_N"/>
    <property type="match status" value="1"/>
</dbReference>
<name>A0A512L9H3_9PROT</name>
<comment type="caution">
    <text evidence="12">The sequence shown here is derived from an EMBL/GenBank/DDBJ whole genome shotgun (WGS) entry which is preliminary data.</text>
</comment>
<keyword evidence="9" id="KW-0627">Porphyrin biosynthesis</keyword>
<evidence type="ECO:0000259" key="11">
    <source>
        <dbReference type="Pfam" id="PF07219"/>
    </source>
</evidence>
<dbReference type="RefSeq" id="WP_147073783.1">
    <property type="nucleotide sequence ID" value="NZ_AP021884.1"/>
</dbReference>
<feature type="transmembrane region" description="Helical" evidence="10">
    <location>
        <begin position="39"/>
        <end position="59"/>
    </location>
</feature>
<comment type="function">
    <text evidence="1">Involved in a late step of protoheme IX synthesis.</text>
</comment>
<evidence type="ECO:0000256" key="8">
    <source>
        <dbReference type="ARBA" id="ARBA00023136"/>
    </source>
</evidence>
<dbReference type="Gene3D" id="1.25.40.10">
    <property type="entry name" value="Tetratricopeptide repeat domain"/>
    <property type="match status" value="1"/>
</dbReference>
<evidence type="ECO:0000256" key="3">
    <source>
        <dbReference type="ARBA" id="ARBA00004744"/>
    </source>
</evidence>
<evidence type="ECO:0000256" key="2">
    <source>
        <dbReference type="ARBA" id="ARBA00004429"/>
    </source>
</evidence>
<sequence>MRALIWIVLLFALAVGFTLAGKYDPGYAVLVYPPYRVELSLTLMVVVFLGLLVLGHLFFRLASATLRLPEQVRAFRARKREQKSREALSEALTALLEMRYSRAEKRAVEALTLDSVPWQAALIAARAAHEIKAYSRRDGYLAQAEQLAPDQAMARLVTEVGCLLDEHRAEAALTRLKQAVALDPGHAGLQKLELRAQQMLKNWDRVLELAAALEKRQALEPVVAEQLRLNAHLENLKLNCNNAAALAATWQKIPGVEKIQPRLAQAAASVFAALGETRTAIEVIEQSLAQQWDETLARVYGEIDGADTLHQIERAEKWLSEHPRDAALLLSLGRLCARQLLWGKAQSFFEASLAIAPASETCFALAQLLEQMGQPEAACQHYRQGMALIADTGQPGRYCGFTPSPLPSPHPARIA</sequence>